<evidence type="ECO:0008006" key="3">
    <source>
        <dbReference type="Google" id="ProtNLM"/>
    </source>
</evidence>
<evidence type="ECO:0000313" key="1">
    <source>
        <dbReference type="EMBL" id="QXI26235.1"/>
    </source>
</evidence>
<keyword evidence="2" id="KW-1185">Reference proteome</keyword>
<dbReference type="PROSITE" id="PS51257">
    <property type="entry name" value="PROKAR_LIPOPROTEIN"/>
    <property type="match status" value="1"/>
</dbReference>
<evidence type="ECO:0000313" key="2">
    <source>
        <dbReference type="Proteomes" id="UP000634530"/>
    </source>
</evidence>
<proteinExistence type="predicted"/>
<reference evidence="1 2" key="1">
    <citation type="journal article" date="2020" name="Microorganisms">
        <title>Reliable Identification of Environmental Pseudomonas Isolates Using the rpoD Gene.</title>
        <authorList>
            <consortium name="The Broad Institute Genome Sequencing Platform"/>
            <person name="Girard L."/>
            <person name="Lood C."/>
            <person name="Rokni-Zadeh H."/>
            <person name="van Noort V."/>
            <person name="Lavigne R."/>
            <person name="De Mot R."/>
        </authorList>
    </citation>
    <scope>NUCLEOTIDE SEQUENCE [LARGE SCALE GENOMIC DNA]</scope>
    <source>
        <strain evidence="1 2">RW8P3</strain>
    </source>
</reference>
<gene>
    <name evidence="1" type="ORF">HU752_020005</name>
</gene>
<dbReference type="AlphaFoldDB" id="A0A9E6TQR6"/>
<sequence>MLYLRILMLGCALLTLGGCAIGQTIDYRKASPELTVRTTAPVQLQVIDQRPYVLALEKQPTFVGRLRGLYYNPWNVNTESGMPLAADIEQALRVALTKASVKVAASDGANAASHGQRLLVVTLREWKMDAYMNARFDFDVTVSVIDEQGTVLAACNVKNSSPVNNFVGAGAEVLRAVLDAPSITHALSSAATPSASISLPAGPTPIAQSVK</sequence>
<organism evidence="1 2">
    <name type="scientific">Pseudomonas vanderleydeniana</name>
    <dbReference type="NCBI Taxonomy" id="2745495"/>
    <lineage>
        <taxon>Bacteria</taxon>
        <taxon>Pseudomonadati</taxon>
        <taxon>Pseudomonadota</taxon>
        <taxon>Gammaproteobacteria</taxon>
        <taxon>Pseudomonadales</taxon>
        <taxon>Pseudomonadaceae</taxon>
        <taxon>Pseudomonas</taxon>
    </lineage>
</organism>
<dbReference type="KEGG" id="pvw:HU752_020005"/>
<dbReference type="Proteomes" id="UP000634530">
    <property type="component" value="Chromosome"/>
</dbReference>
<reference evidence="1 2" key="2">
    <citation type="journal article" date="2021" name="Microorganisms">
        <title>The Ever-Expanding Pseudomonas Genus: Description of 43 New Species and Partition of the Pseudomonas putida Group.</title>
        <authorList>
            <person name="Girard L."/>
            <person name="Lood C."/>
            <person name="Hofte M."/>
            <person name="Vandamme P."/>
            <person name="Rokni-Zadeh H."/>
            <person name="van Noort V."/>
            <person name="Lavigne R."/>
            <person name="De Mot R."/>
        </authorList>
    </citation>
    <scope>NUCLEOTIDE SEQUENCE [LARGE SCALE GENOMIC DNA]</scope>
    <source>
        <strain evidence="1 2">RW8P3</strain>
    </source>
</reference>
<protein>
    <recommendedName>
        <fullName evidence="3">ABC-type transport auxiliary lipoprotein component domain-containing protein</fullName>
    </recommendedName>
</protein>
<dbReference type="EMBL" id="CP077093">
    <property type="protein sequence ID" value="QXI26235.1"/>
    <property type="molecule type" value="Genomic_DNA"/>
</dbReference>
<dbReference type="RefSeq" id="WP_186678891.1">
    <property type="nucleotide sequence ID" value="NZ_CP077093.1"/>
</dbReference>
<name>A0A9E6TQR6_9PSED</name>
<accession>A0A9E6TQR6</accession>